<accession>A0A0N1F2W6</accession>
<gene>
    <name evidence="1" type="ORF">AE618_19595</name>
</gene>
<comment type="caution">
    <text evidence="1">The sequence shown here is derived from an EMBL/GenBank/DDBJ whole genome shotgun (WGS) entry which is preliminary data.</text>
</comment>
<protein>
    <submittedName>
        <fullName evidence="1">Uncharacterized protein</fullName>
    </submittedName>
</protein>
<keyword evidence="2" id="KW-1185">Reference proteome</keyword>
<name>A0A0N1F2W6_9HYPH</name>
<organism evidence="1 2">
    <name type="scientific">Bosea vaviloviae</name>
    <dbReference type="NCBI Taxonomy" id="1526658"/>
    <lineage>
        <taxon>Bacteria</taxon>
        <taxon>Pseudomonadati</taxon>
        <taxon>Pseudomonadota</taxon>
        <taxon>Alphaproteobacteria</taxon>
        <taxon>Hyphomicrobiales</taxon>
        <taxon>Boseaceae</taxon>
        <taxon>Bosea</taxon>
    </lineage>
</organism>
<dbReference type="EMBL" id="LGSZ01000052">
    <property type="protein sequence ID" value="KPH78993.1"/>
    <property type="molecule type" value="Genomic_DNA"/>
</dbReference>
<dbReference type="AlphaFoldDB" id="A0A0N1F2W6"/>
<sequence length="130" mass="15136">MSGVTAQETMLGIVDVTIRVAAYEEAGEHWKRVLSGPRHGGYGRIFIQRYGINRRRYLNCYDWRGMYRGQPANIDECPGAMFIWQGKKEASTEPVFAHNNQRLGRDMGWALRPFQQTGETDFWEVRFKFV</sequence>
<evidence type="ECO:0000313" key="2">
    <source>
        <dbReference type="Proteomes" id="UP000037822"/>
    </source>
</evidence>
<evidence type="ECO:0000313" key="1">
    <source>
        <dbReference type="EMBL" id="KPH78993.1"/>
    </source>
</evidence>
<proteinExistence type="predicted"/>
<reference evidence="1 2" key="1">
    <citation type="submission" date="2015-07" db="EMBL/GenBank/DDBJ databases">
        <title>Whole genome sequencing of Bosea vaviloviae isolated from cave pool.</title>
        <authorList>
            <person name="Tan N.E.H."/>
            <person name="Lee Y.P."/>
            <person name="Gan H.M."/>
            <person name="Barton H."/>
            <person name="Savka M.A."/>
        </authorList>
    </citation>
    <scope>NUCLEOTIDE SEQUENCE [LARGE SCALE GENOMIC DNA]</scope>
    <source>
        <strain evidence="1 2">SD260</strain>
    </source>
</reference>
<dbReference type="PATRIC" id="fig|1526658.3.peg.484"/>
<dbReference type="Proteomes" id="UP000037822">
    <property type="component" value="Unassembled WGS sequence"/>
</dbReference>